<evidence type="ECO:0000256" key="1">
    <source>
        <dbReference type="SAM" id="MobiDB-lite"/>
    </source>
</evidence>
<protein>
    <submittedName>
        <fullName evidence="2">Uncharacterized protein</fullName>
    </submittedName>
</protein>
<reference evidence="2 3" key="1">
    <citation type="journal article" date="2020" name="Microb. Genom.">
        <title>Genetic diversity of clinical and environmental Mucorales isolates obtained from an investigation of mucormycosis cases among solid organ transplant recipients.</title>
        <authorList>
            <person name="Nguyen M.H."/>
            <person name="Kaul D."/>
            <person name="Muto C."/>
            <person name="Cheng S.J."/>
            <person name="Richter R.A."/>
            <person name="Bruno V.M."/>
            <person name="Liu G."/>
            <person name="Beyhan S."/>
            <person name="Sundermann A.J."/>
            <person name="Mounaud S."/>
            <person name="Pasculle A.W."/>
            <person name="Nierman W.C."/>
            <person name="Driscoll E."/>
            <person name="Cumbie R."/>
            <person name="Clancy C.J."/>
            <person name="Dupont C.L."/>
        </authorList>
    </citation>
    <scope>NUCLEOTIDE SEQUENCE [LARGE SCALE GENOMIC DNA]</scope>
    <source>
        <strain evidence="2 3">GL24</strain>
    </source>
</reference>
<feature type="region of interest" description="Disordered" evidence="1">
    <location>
        <begin position="124"/>
        <end position="151"/>
    </location>
</feature>
<sequence length="151" mass="17265">MHCFRFNSNSAAVVMAKTLYRSLDWFCSSRVTPPIDIDSDLRPSPVETSQSLWEAVKVEVKRVARSFGRKQASWQQLHLSRLQAKRDRLLSSQSPTSGLHPSLTRTEKLIGHLQTDMAKTQTLKASKHWREHGETSAGYLKRSIETRTSQR</sequence>
<evidence type="ECO:0000313" key="3">
    <source>
        <dbReference type="Proteomes" id="UP000740926"/>
    </source>
</evidence>
<name>A0A9P6Y5M8_9FUNG</name>
<organism evidence="2 3">
    <name type="scientific">Rhizopus delemar</name>
    <dbReference type="NCBI Taxonomy" id="936053"/>
    <lineage>
        <taxon>Eukaryota</taxon>
        <taxon>Fungi</taxon>
        <taxon>Fungi incertae sedis</taxon>
        <taxon>Mucoromycota</taxon>
        <taxon>Mucoromycotina</taxon>
        <taxon>Mucoromycetes</taxon>
        <taxon>Mucorales</taxon>
        <taxon>Mucorineae</taxon>
        <taxon>Rhizopodaceae</taxon>
        <taxon>Rhizopus</taxon>
    </lineage>
</organism>
<dbReference type="EMBL" id="JAANIU010007030">
    <property type="protein sequence ID" value="KAG1539328.1"/>
    <property type="molecule type" value="Genomic_DNA"/>
</dbReference>
<proteinExistence type="predicted"/>
<dbReference type="Proteomes" id="UP000740926">
    <property type="component" value="Unassembled WGS sequence"/>
</dbReference>
<evidence type="ECO:0000313" key="2">
    <source>
        <dbReference type="EMBL" id="KAG1539328.1"/>
    </source>
</evidence>
<comment type="caution">
    <text evidence="2">The sequence shown here is derived from an EMBL/GenBank/DDBJ whole genome shotgun (WGS) entry which is preliminary data.</text>
</comment>
<accession>A0A9P6Y5M8</accession>
<gene>
    <name evidence="2" type="ORF">G6F50_014529</name>
</gene>
<dbReference type="AlphaFoldDB" id="A0A9P6Y5M8"/>
<keyword evidence="3" id="KW-1185">Reference proteome</keyword>